<comment type="caution">
    <text evidence="2">The sequence shown here is derived from an EMBL/GenBank/DDBJ whole genome shotgun (WGS) entry which is preliminary data.</text>
</comment>
<evidence type="ECO:0000313" key="2">
    <source>
        <dbReference type="EMBL" id="HDQ99250.1"/>
    </source>
</evidence>
<accession>A0A7V0T5J3</accession>
<reference evidence="2" key="1">
    <citation type="journal article" date="2020" name="mSystems">
        <title>Genome- and Community-Level Interaction Insights into Carbon Utilization and Element Cycling Functions of Hydrothermarchaeota in Hydrothermal Sediment.</title>
        <authorList>
            <person name="Zhou Z."/>
            <person name="Liu Y."/>
            <person name="Xu W."/>
            <person name="Pan J."/>
            <person name="Luo Z.H."/>
            <person name="Li M."/>
        </authorList>
    </citation>
    <scope>NUCLEOTIDE SEQUENCE [LARGE SCALE GENOMIC DNA]</scope>
    <source>
        <strain evidence="2">SpSt-1182</strain>
    </source>
</reference>
<protein>
    <submittedName>
        <fullName evidence="2">Uncharacterized protein</fullName>
    </submittedName>
</protein>
<feature type="non-terminal residue" evidence="2">
    <location>
        <position position="416"/>
    </location>
</feature>
<proteinExistence type="predicted"/>
<dbReference type="Proteomes" id="UP000885672">
    <property type="component" value="Unassembled WGS sequence"/>
</dbReference>
<keyword evidence="1" id="KW-0732">Signal</keyword>
<name>A0A7V0T5J3_UNCW3</name>
<organism evidence="2">
    <name type="scientific">candidate division WOR-3 bacterium</name>
    <dbReference type="NCBI Taxonomy" id="2052148"/>
    <lineage>
        <taxon>Bacteria</taxon>
        <taxon>Bacteria division WOR-3</taxon>
    </lineage>
</organism>
<sequence length="416" mass="44928">MLPAILTLALAAITSFAPTAGAVTAPAGWDGGGPDDYGYIWLNSDDTEPGAPTYNWVDIKGIGEQVPNLGDDNVIGPFNVGFDFPYYWYTVNSFYVGSNGYIAFGDNSLNAHPFPPIPGTVRSNNTLAPMMSDLDPSPGGSPDGSVWVWTNANNDTCIIQYDSVRFWNTGGNNTFQIILSRPDSAITFQYKEQSGAPYNGWGDPGANQCGIENVSGNIGLNYLSGNQPPGQMYRPELAVRFIPPDSTNYEVNDVGIQNAMNDRNGGFFVVNGTPTGFWGIARNYGNQSVADYKAYVRVKRSSGAVVYFDSTMASTPEPGDTDSIVFPGEWTPTQNMTYIVEVFTRLTGDVFPANDTAKLECRVLTLPGVLSYDKGVADAFYYWNGEGGYGARFVPPVYPCSITSIRMMSQSASGVS</sequence>
<evidence type="ECO:0000256" key="1">
    <source>
        <dbReference type="SAM" id="SignalP"/>
    </source>
</evidence>
<feature type="chain" id="PRO_5030556358" evidence="1">
    <location>
        <begin position="23"/>
        <end position="416"/>
    </location>
</feature>
<gene>
    <name evidence="2" type="ORF">ENN51_03050</name>
</gene>
<feature type="signal peptide" evidence="1">
    <location>
        <begin position="1"/>
        <end position="22"/>
    </location>
</feature>
<dbReference type="EMBL" id="DSBX01000120">
    <property type="protein sequence ID" value="HDQ99250.1"/>
    <property type="molecule type" value="Genomic_DNA"/>
</dbReference>
<dbReference type="AlphaFoldDB" id="A0A7V0T5J3"/>